<keyword evidence="13" id="KW-0446">Lipid-binding</keyword>
<sequence>MPVESTSELLKHYEVYETIGSGGFAKVKLGIHILTGEKVAIKIMEKKDLGDDLPRVKIEIEAMKNLSHQHVCRLYHVIETSSKIYMVLEYCPGGELFDYIIAKDRLSEEETRVFFCQIISALAYVHSQGYAHRDLKPENLLIGEDHNLKLIDFGLCAKPKGGLGFELLTCCGSPAYAAPELIQGKAYIGSEADVWSMGILLYALLCGFLPFDDDNCMVLYRKITRGKYSNPHWLSPASILLLNQMMQVDPKRRLTVKQLLDHPWVMKGYGTPVEWHSKHPLGHIDEDCITEMAVAFKQSRQRTIQLVSEVLRNTQCSNPESALVTNYCENSCRLQKLTSETSEKRRNEIGYSPIIEQGRPRQQKPERRDRTRQNKENLAVTGTDGDVFALPAPRTPMCSRKTKSNRNVATTPNNNITTTSSDANKGELDNESVEHHNKSRSLDLAGCQVDSGQKRKGGRVFGSLERGLDKVITMLTPSKKRGPRDGPRKIKAQYNVTLTSQTNADQVLNQILSILPEKNVDFVQKGYALKCHTQSDFGKVTMQFELEVCILQKPEVVGIRRQRLKGDAWVYKHLVEDILSTSSI</sequence>
<comment type="similarity">
    <text evidence="2">Belongs to the protein kinase superfamily. CAMK Ser/Thr protein kinase family. SNF1 subfamily.</text>
</comment>
<comment type="catalytic activity">
    <reaction evidence="16">
        <text>L-threonyl-[protein] + ATP = O-phospho-L-threonyl-[protein] + ADP + H(+)</text>
        <dbReference type="Rhea" id="RHEA:46608"/>
        <dbReference type="Rhea" id="RHEA-COMP:11060"/>
        <dbReference type="Rhea" id="RHEA-COMP:11605"/>
        <dbReference type="ChEBI" id="CHEBI:15378"/>
        <dbReference type="ChEBI" id="CHEBI:30013"/>
        <dbReference type="ChEBI" id="CHEBI:30616"/>
        <dbReference type="ChEBI" id="CHEBI:61977"/>
        <dbReference type="ChEBI" id="CHEBI:456216"/>
        <dbReference type="EC" id="2.7.11.1"/>
    </reaction>
</comment>
<dbReference type="SUPFAM" id="SSF56112">
    <property type="entry name" value="Protein kinase-like (PK-like)"/>
    <property type="match status" value="1"/>
</dbReference>
<dbReference type="Gene3D" id="1.10.510.10">
    <property type="entry name" value="Transferase(Phosphotransferase) domain 1"/>
    <property type="match status" value="1"/>
</dbReference>
<dbReference type="AlphaFoldDB" id="A0A672MH05"/>
<keyword evidence="14" id="KW-0472">Membrane</keyword>
<evidence type="ECO:0000256" key="13">
    <source>
        <dbReference type="ARBA" id="ARBA00023121"/>
    </source>
</evidence>
<dbReference type="FunFam" id="3.30.310.80:FF:000004">
    <property type="entry name" value="Non-specific serine/threonine protein kinase"/>
    <property type="match status" value="1"/>
</dbReference>
<feature type="domain" description="Protein kinase" evidence="20">
    <location>
        <begin position="13"/>
        <end position="265"/>
    </location>
</feature>
<feature type="compositionally biased region" description="Basic and acidic residues" evidence="19">
    <location>
        <begin position="363"/>
        <end position="375"/>
    </location>
</feature>
<keyword evidence="8" id="KW-0808">Transferase</keyword>
<feature type="compositionally biased region" description="Low complexity" evidence="19">
    <location>
        <begin position="410"/>
        <end position="419"/>
    </location>
</feature>
<evidence type="ECO:0000256" key="11">
    <source>
        <dbReference type="ARBA" id="ARBA00022777"/>
    </source>
</evidence>
<evidence type="ECO:0000256" key="2">
    <source>
        <dbReference type="ARBA" id="ARBA00006234"/>
    </source>
</evidence>
<keyword evidence="6" id="KW-0723">Serine/threonine-protein kinase</keyword>
<dbReference type="GO" id="GO:0035556">
    <property type="term" value="P:intracellular signal transduction"/>
    <property type="evidence" value="ECO:0007669"/>
    <property type="project" value="TreeGrafter"/>
</dbReference>
<dbReference type="InterPro" id="IPR028375">
    <property type="entry name" value="KA1/Ssp2_C"/>
</dbReference>
<feature type="region of interest" description="Disordered" evidence="19">
    <location>
        <begin position="342"/>
        <end position="430"/>
    </location>
</feature>
<dbReference type="PROSITE" id="PS00108">
    <property type="entry name" value="PROTEIN_KINASE_ST"/>
    <property type="match status" value="1"/>
</dbReference>
<keyword evidence="10 18" id="KW-0547">Nucleotide-binding</keyword>
<evidence type="ECO:0000256" key="14">
    <source>
        <dbReference type="ARBA" id="ARBA00023136"/>
    </source>
</evidence>
<dbReference type="Ensembl" id="ENSSGRT00000038819.1">
    <property type="protein sequence ID" value="ENSSGRP00000036168.1"/>
    <property type="gene ID" value="ENSSGRG00000019749.1"/>
</dbReference>
<evidence type="ECO:0000256" key="5">
    <source>
        <dbReference type="ARBA" id="ARBA00022475"/>
    </source>
</evidence>
<dbReference type="InterPro" id="IPR008271">
    <property type="entry name" value="Ser/Thr_kinase_AS"/>
</dbReference>
<evidence type="ECO:0000256" key="16">
    <source>
        <dbReference type="ARBA" id="ARBA00047899"/>
    </source>
</evidence>
<dbReference type="GO" id="GO:0008289">
    <property type="term" value="F:lipid binding"/>
    <property type="evidence" value="ECO:0007669"/>
    <property type="project" value="UniProtKB-KW"/>
</dbReference>
<evidence type="ECO:0000256" key="7">
    <source>
        <dbReference type="ARBA" id="ARBA00022553"/>
    </source>
</evidence>
<dbReference type="GO" id="GO:0005524">
    <property type="term" value="F:ATP binding"/>
    <property type="evidence" value="ECO:0007669"/>
    <property type="project" value="UniProtKB-UniRule"/>
</dbReference>
<evidence type="ECO:0000256" key="9">
    <source>
        <dbReference type="ARBA" id="ARBA00022703"/>
    </source>
</evidence>
<reference evidence="22" key="2">
    <citation type="submission" date="2025-09" db="UniProtKB">
        <authorList>
            <consortium name="Ensembl"/>
        </authorList>
    </citation>
    <scope>IDENTIFICATION</scope>
</reference>
<dbReference type="InterPro" id="IPR001772">
    <property type="entry name" value="KA1_dom"/>
</dbReference>
<keyword evidence="12 18" id="KW-0067">ATP-binding</keyword>
<dbReference type="PROSITE" id="PS00107">
    <property type="entry name" value="PROTEIN_KINASE_ATP"/>
    <property type="match status" value="1"/>
</dbReference>
<keyword evidence="11" id="KW-0418">Kinase</keyword>
<dbReference type="EC" id="2.7.11.1" evidence="3"/>
<dbReference type="SUPFAM" id="SSF103243">
    <property type="entry name" value="KA1-like"/>
    <property type="match status" value="1"/>
</dbReference>
<feature type="domain" description="KA1" evidence="21">
    <location>
        <begin position="535"/>
        <end position="584"/>
    </location>
</feature>
<evidence type="ECO:0000313" key="22">
    <source>
        <dbReference type="Ensembl" id="ENSSGRP00000036168.1"/>
    </source>
</evidence>
<dbReference type="CDD" id="cd14078">
    <property type="entry name" value="STKc_MELK"/>
    <property type="match status" value="1"/>
</dbReference>
<keyword evidence="23" id="KW-1185">Reference proteome</keyword>
<evidence type="ECO:0000256" key="17">
    <source>
        <dbReference type="ARBA" id="ARBA00048679"/>
    </source>
</evidence>
<dbReference type="GO" id="GO:0005737">
    <property type="term" value="C:cytoplasm"/>
    <property type="evidence" value="ECO:0007669"/>
    <property type="project" value="TreeGrafter"/>
</dbReference>
<dbReference type="Pfam" id="PF21594">
    <property type="entry name" value="UBA_MELK"/>
    <property type="match status" value="1"/>
</dbReference>
<dbReference type="InterPro" id="IPR017441">
    <property type="entry name" value="Protein_kinase_ATP_BS"/>
</dbReference>
<dbReference type="SMART" id="SM00220">
    <property type="entry name" value="S_TKc"/>
    <property type="match status" value="1"/>
</dbReference>
<dbReference type="PROSITE" id="PS50032">
    <property type="entry name" value="KA1"/>
    <property type="match status" value="1"/>
</dbReference>
<keyword evidence="15" id="KW-0131">Cell cycle</keyword>
<dbReference type="FunFam" id="1.10.510.10:FF:000901">
    <property type="entry name" value="Maternal embryonic leucine zipper kinase"/>
    <property type="match status" value="1"/>
</dbReference>
<dbReference type="CDD" id="cd12198">
    <property type="entry name" value="MELK_C"/>
    <property type="match status" value="1"/>
</dbReference>
<evidence type="ECO:0000313" key="23">
    <source>
        <dbReference type="Proteomes" id="UP000472262"/>
    </source>
</evidence>
<dbReference type="Pfam" id="PF02149">
    <property type="entry name" value="KA1"/>
    <property type="match status" value="1"/>
</dbReference>
<evidence type="ECO:0000256" key="4">
    <source>
        <dbReference type="ARBA" id="ARBA00017168"/>
    </source>
</evidence>
<dbReference type="PANTHER" id="PTHR24346">
    <property type="entry name" value="MAP/MICROTUBULE AFFINITY-REGULATING KINASE"/>
    <property type="match status" value="1"/>
</dbReference>
<dbReference type="Proteomes" id="UP000472262">
    <property type="component" value="Unassembled WGS sequence"/>
</dbReference>
<keyword evidence="7" id="KW-0597">Phosphoprotein</keyword>
<organism evidence="22 23">
    <name type="scientific">Sinocyclocheilus grahami</name>
    <name type="common">Dianchi golden-line fish</name>
    <name type="synonym">Barbus grahami</name>
    <dbReference type="NCBI Taxonomy" id="75366"/>
    <lineage>
        <taxon>Eukaryota</taxon>
        <taxon>Metazoa</taxon>
        <taxon>Chordata</taxon>
        <taxon>Craniata</taxon>
        <taxon>Vertebrata</taxon>
        <taxon>Euteleostomi</taxon>
        <taxon>Actinopterygii</taxon>
        <taxon>Neopterygii</taxon>
        <taxon>Teleostei</taxon>
        <taxon>Ostariophysi</taxon>
        <taxon>Cypriniformes</taxon>
        <taxon>Cyprinidae</taxon>
        <taxon>Cyprininae</taxon>
        <taxon>Sinocyclocheilus</taxon>
    </lineage>
</organism>
<keyword evidence="9" id="KW-0053">Apoptosis</keyword>
<evidence type="ECO:0000256" key="6">
    <source>
        <dbReference type="ARBA" id="ARBA00022527"/>
    </source>
</evidence>
<evidence type="ECO:0000256" key="15">
    <source>
        <dbReference type="ARBA" id="ARBA00023306"/>
    </source>
</evidence>
<evidence type="ECO:0000256" key="12">
    <source>
        <dbReference type="ARBA" id="ARBA00022840"/>
    </source>
</evidence>
<dbReference type="FunFam" id="3.30.200.20:FF:000003">
    <property type="entry name" value="Non-specific serine/threonine protein kinase"/>
    <property type="match status" value="1"/>
</dbReference>
<evidence type="ECO:0000256" key="8">
    <source>
        <dbReference type="ARBA" id="ARBA00022679"/>
    </source>
</evidence>
<evidence type="ECO:0000256" key="1">
    <source>
        <dbReference type="ARBA" id="ARBA00004202"/>
    </source>
</evidence>
<evidence type="ECO:0000259" key="21">
    <source>
        <dbReference type="PROSITE" id="PS50032"/>
    </source>
</evidence>
<dbReference type="PANTHER" id="PTHR24346:SF30">
    <property type="entry name" value="MATERNAL EMBRYONIC LEUCINE ZIPPER KINASE"/>
    <property type="match status" value="1"/>
</dbReference>
<protein>
    <recommendedName>
        <fullName evidence="4">Maternal embryonic leucine zipper kinase</fullName>
        <ecNumber evidence="3">2.7.11.1</ecNumber>
    </recommendedName>
</protein>
<gene>
    <name evidence="22" type="primary">melk</name>
</gene>
<dbReference type="GO" id="GO:0005886">
    <property type="term" value="C:plasma membrane"/>
    <property type="evidence" value="ECO:0007669"/>
    <property type="project" value="UniProtKB-SubCell"/>
</dbReference>
<evidence type="ECO:0000256" key="10">
    <source>
        <dbReference type="ARBA" id="ARBA00022741"/>
    </source>
</evidence>
<dbReference type="InterPro" id="IPR000719">
    <property type="entry name" value="Prot_kinase_dom"/>
</dbReference>
<dbReference type="GO" id="GO:0006915">
    <property type="term" value="P:apoptotic process"/>
    <property type="evidence" value="ECO:0007669"/>
    <property type="project" value="UniProtKB-KW"/>
</dbReference>
<evidence type="ECO:0000256" key="19">
    <source>
        <dbReference type="SAM" id="MobiDB-lite"/>
    </source>
</evidence>
<dbReference type="GO" id="GO:0004674">
    <property type="term" value="F:protein serine/threonine kinase activity"/>
    <property type="evidence" value="ECO:0007669"/>
    <property type="project" value="UniProtKB-KW"/>
</dbReference>
<evidence type="ECO:0000256" key="18">
    <source>
        <dbReference type="PROSITE-ProRule" id="PRU10141"/>
    </source>
</evidence>
<evidence type="ECO:0000259" key="20">
    <source>
        <dbReference type="PROSITE" id="PS50011"/>
    </source>
</evidence>
<dbReference type="InterPro" id="IPR011009">
    <property type="entry name" value="Kinase-like_dom_sf"/>
</dbReference>
<comment type="subcellular location">
    <subcellularLocation>
        <location evidence="1">Cell membrane</location>
        <topology evidence="1">Peripheral membrane protein</topology>
    </subcellularLocation>
</comment>
<proteinExistence type="inferred from homology"/>
<evidence type="ECO:0000256" key="3">
    <source>
        <dbReference type="ARBA" id="ARBA00012513"/>
    </source>
</evidence>
<keyword evidence="5" id="KW-1003">Cell membrane</keyword>
<dbReference type="InterPro" id="IPR034673">
    <property type="entry name" value="MELK"/>
</dbReference>
<reference evidence="22" key="1">
    <citation type="submission" date="2025-08" db="UniProtKB">
        <authorList>
            <consortium name="Ensembl"/>
        </authorList>
    </citation>
    <scope>IDENTIFICATION</scope>
</reference>
<feature type="binding site" evidence="18">
    <location>
        <position position="42"/>
    </location>
    <ligand>
        <name>ATP</name>
        <dbReference type="ChEBI" id="CHEBI:30616"/>
    </ligand>
</feature>
<dbReference type="Pfam" id="PF00069">
    <property type="entry name" value="Pkinase"/>
    <property type="match status" value="1"/>
</dbReference>
<comment type="catalytic activity">
    <reaction evidence="17">
        <text>L-seryl-[protein] + ATP = O-phospho-L-seryl-[protein] + ADP + H(+)</text>
        <dbReference type="Rhea" id="RHEA:17989"/>
        <dbReference type="Rhea" id="RHEA-COMP:9863"/>
        <dbReference type="Rhea" id="RHEA-COMP:11604"/>
        <dbReference type="ChEBI" id="CHEBI:15378"/>
        <dbReference type="ChEBI" id="CHEBI:29999"/>
        <dbReference type="ChEBI" id="CHEBI:30616"/>
        <dbReference type="ChEBI" id="CHEBI:83421"/>
        <dbReference type="ChEBI" id="CHEBI:456216"/>
        <dbReference type="EC" id="2.7.11.1"/>
    </reaction>
</comment>
<dbReference type="PROSITE" id="PS50011">
    <property type="entry name" value="PROTEIN_KINASE_DOM"/>
    <property type="match status" value="1"/>
</dbReference>
<name>A0A672MH05_SINGR</name>
<accession>A0A672MH05</accession>
<dbReference type="Gene3D" id="3.30.310.80">
    <property type="entry name" value="Kinase associated domain 1, KA1"/>
    <property type="match status" value="1"/>
</dbReference>
<dbReference type="InterPro" id="IPR048637">
    <property type="entry name" value="MELK_UBA"/>
</dbReference>